<reference evidence="3" key="1">
    <citation type="submission" date="2015-12" db="EMBL/GenBank/DDBJ databases">
        <authorList>
            <person name="Nair G.R."/>
            <person name="Kaur G."/>
            <person name="Mayilraj S."/>
        </authorList>
    </citation>
    <scope>NUCLEOTIDE SEQUENCE [LARGE SCALE GENOMIC DNA]</scope>
    <source>
        <strain evidence="3">CD08_4</strain>
    </source>
</reference>
<dbReference type="EMBL" id="LQBK01000010">
    <property type="protein sequence ID" value="KUG60793.1"/>
    <property type="molecule type" value="Genomic_DNA"/>
</dbReference>
<evidence type="ECO:0000313" key="3">
    <source>
        <dbReference type="Proteomes" id="UP000053512"/>
    </source>
</evidence>
<organism evidence="2 3">
    <name type="scientific">Kocuria rosea subsp. polaris</name>
    <dbReference type="NCBI Taxonomy" id="136273"/>
    <lineage>
        <taxon>Bacteria</taxon>
        <taxon>Bacillati</taxon>
        <taxon>Actinomycetota</taxon>
        <taxon>Actinomycetes</taxon>
        <taxon>Micrococcales</taxon>
        <taxon>Micrococcaceae</taxon>
        <taxon>Kocuria</taxon>
    </lineage>
</organism>
<dbReference type="OrthoDB" id="4880008at2"/>
<dbReference type="AlphaFoldDB" id="A0A0W8ILK0"/>
<name>A0A0W8ILK0_KOCRO</name>
<dbReference type="Proteomes" id="UP000053512">
    <property type="component" value="Unassembled WGS sequence"/>
</dbReference>
<sequence length="98" mass="10571">MQARLARHAVERAELELTRVWWEYFQLGGEAGVLEVDAYLYGCMGLPAAHRNLLARAVNGLVRGAPVARVPFSWEIEGSPNDAGPQGRGSTPGTGPRA</sequence>
<gene>
    <name evidence="2" type="ORF">AVL61_13835</name>
</gene>
<accession>A0A0W8ILK0</accession>
<proteinExistence type="predicted"/>
<evidence type="ECO:0000313" key="2">
    <source>
        <dbReference type="EMBL" id="KUG60793.1"/>
    </source>
</evidence>
<feature type="region of interest" description="Disordered" evidence="1">
    <location>
        <begin position="75"/>
        <end position="98"/>
    </location>
</feature>
<protein>
    <submittedName>
        <fullName evidence="2">Uncharacterized protein</fullName>
    </submittedName>
</protein>
<evidence type="ECO:0000256" key="1">
    <source>
        <dbReference type="SAM" id="MobiDB-lite"/>
    </source>
</evidence>
<comment type="caution">
    <text evidence="2">The sequence shown here is derived from an EMBL/GenBank/DDBJ whole genome shotgun (WGS) entry which is preliminary data.</text>
</comment>